<feature type="domain" description="DNA mismatch repair proteins mutS family" evidence="16">
    <location>
        <begin position="853"/>
        <end position="869"/>
    </location>
</feature>
<dbReference type="SUPFAM" id="SSF55271">
    <property type="entry name" value="DNA repair protein MutS, domain I"/>
    <property type="match status" value="1"/>
</dbReference>
<dbReference type="InterPro" id="IPR027417">
    <property type="entry name" value="P-loop_NTPase"/>
</dbReference>
<dbReference type="InterPro" id="IPR017261">
    <property type="entry name" value="DNA_mismatch_repair_MutS/MSH"/>
</dbReference>
<gene>
    <name evidence="17" type="ORF">BCR43DRAFT_498646</name>
</gene>
<accession>A0A1X2H170</accession>
<dbReference type="InterPro" id="IPR036187">
    <property type="entry name" value="DNA_mismatch_repair_MutS_sf"/>
</dbReference>
<dbReference type="InterPro" id="IPR016151">
    <property type="entry name" value="DNA_mismatch_repair_MutS_N"/>
</dbReference>
<evidence type="ECO:0000256" key="5">
    <source>
        <dbReference type="ARBA" id="ARBA00022763"/>
    </source>
</evidence>
<name>A0A1X2H170_SYNRA</name>
<dbReference type="FunFam" id="3.40.50.300:FF:000870">
    <property type="entry name" value="MutS protein homolog 4"/>
    <property type="match status" value="1"/>
</dbReference>
<keyword evidence="5 13" id="KW-0227">DNA damage</keyword>
<dbReference type="SUPFAM" id="SSF53150">
    <property type="entry name" value="DNA repair protein MutS, domain II"/>
    <property type="match status" value="1"/>
</dbReference>
<dbReference type="PIRSF" id="PIRSF037677">
    <property type="entry name" value="DNA_mis_repair_Msh6"/>
    <property type="match status" value="1"/>
</dbReference>
<dbReference type="AlphaFoldDB" id="A0A1X2H170"/>
<dbReference type="Proteomes" id="UP000242180">
    <property type="component" value="Unassembled WGS sequence"/>
</dbReference>
<dbReference type="FunFam" id="3.40.1170.10:FF:000004">
    <property type="entry name" value="DNA mismatch repair protein"/>
    <property type="match status" value="1"/>
</dbReference>
<dbReference type="PANTHER" id="PTHR11361">
    <property type="entry name" value="DNA MISMATCH REPAIR PROTEIN MUTS FAMILY MEMBER"/>
    <property type="match status" value="1"/>
</dbReference>
<evidence type="ECO:0000256" key="4">
    <source>
        <dbReference type="ARBA" id="ARBA00022741"/>
    </source>
</evidence>
<comment type="subunit">
    <text evidence="10">Heterodimer consisting of MSH2-MSH3 (MutS beta). Forms a ternary complex with MutL alpha (MLH1-PMS1).</text>
</comment>
<evidence type="ECO:0000256" key="9">
    <source>
        <dbReference type="ARBA" id="ARBA00023242"/>
    </source>
</evidence>
<dbReference type="Pfam" id="PF05188">
    <property type="entry name" value="MutS_II"/>
    <property type="match status" value="1"/>
</dbReference>
<feature type="region of interest" description="Disordered" evidence="15">
    <location>
        <begin position="91"/>
        <end position="113"/>
    </location>
</feature>
<dbReference type="Gene3D" id="3.40.50.300">
    <property type="entry name" value="P-loop containing nucleotide triphosphate hydrolases"/>
    <property type="match status" value="1"/>
</dbReference>
<dbReference type="NCBIfam" id="NF003810">
    <property type="entry name" value="PRK05399.1"/>
    <property type="match status" value="1"/>
</dbReference>
<keyword evidence="4 13" id="KW-0547">Nucleotide-binding</keyword>
<dbReference type="Pfam" id="PF05190">
    <property type="entry name" value="MutS_IV"/>
    <property type="match status" value="1"/>
</dbReference>
<dbReference type="Gene3D" id="3.40.1170.10">
    <property type="entry name" value="DNA repair protein MutS, domain I"/>
    <property type="match status" value="1"/>
</dbReference>
<dbReference type="InterPro" id="IPR045076">
    <property type="entry name" value="MutS"/>
</dbReference>
<dbReference type="InterPro" id="IPR036678">
    <property type="entry name" value="MutS_con_dom_sf"/>
</dbReference>
<dbReference type="GO" id="GO:0006312">
    <property type="term" value="P:mitotic recombination"/>
    <property type="evidence" value="ECO:0007669"/>
    <property type="project" value="TreeGrafter"/>
</dbReference>
<comment type="subcellular location">
    <subcellularLocation>
        <location evidence="1">Nucleus</location>
    </subcellularLocation>
</comment>
<evidence type="ECO:0000256" key="1">
    <source>
        <dbReference type="ARBA" id="ARBA00004123"/>
    </source>
</evidence>
<comment type="caution">
    <text evidence="17">The sequence shown here is derived from an EMBL/GenBank/DDBJ whole genome shotgun (WGS) entry which is preliminary data.</text>
</comment>
<evidence type="ECO:0000313" key="17">
    <source>
        <dbReference type="EMBL" id="ORY91177.1"/>
    </source>
</evidence>
<reference evidence="17 18" key="1">
    <citation type="submission" date="2016-07" db="EMBL/GenBank/DDBJ databases">
        <title>Pervasive Adenine N6-methylation of Active Genes in Fungi.</title>
        <authorList>
            <consortium name="DOE Joint Genome Institute"/>
            <person name="Mondo S.J."/>
            <person name="Dannebaum R.O."/>
            <person name="Kuo R.C."/>
            <person name="Labutti K."/>
            <person name="Haridas S."/>
            <person name="Kuo A."/>
            <person name="Salamov A."/>
            <person name="Ahrendt S.R."/>
            <person name="Lipzen A."/>
            <person name="Sullivan W."/>
            <person name="Andreopoulos W.B."/>
            <person name="Clum A."/>
            <person name="Lindquist E."/>
            <person name="Daum C."/>
            <person name="Ramamoorthy G.K."/>
            <person name="Gryganskyi A."/>
            <person name="Culley D."/>
            <person name="Magnuson J.K."/>
            <person name="James T.Y."/>
            <person name="O'Malley M.A."/>
            <person name="Stajich J.E."/>
            <person name="Spatafora J.W."/>
            <person name="Visel A."/>
            <person name="Grigoriev I.V."/>
        </authorList>
    </citation>
    <scope>NUCLEOTIDE SEQUENCE [LARGE SCALE GENOMIC DNA]</scope>
    <source>
        <strain evidence="17 18">NRRL 2496</strain>
    </source>
</reference>
<dbReference type="Pfam" id="PF01624">
    <property type="entry name" value="MutS_I"/>
    <property type="match status" value="1"/>
</dbReference>
<comment type="function">
    <text evidence="13">Component of the post-replicative DNA mismatch repair system (MMR).</text>
</comment>
<keyword evidence="8 13" id="KW-0234">DNA repair</keyword>
<dbReference type="InParanoid" id="A0A1X2H170"/>
<feature type="coiled-coil region" evidence="14">
    <location>
        <begin position="598"/>
        <end position="625"/>
    </location>
</feature>
<comment type="similarity">
    <text evidence="2">Belongs to the DNA mismatch repair MutS family. MSH3 subfamily.</text>
</comment>
<dbReference type="InterPro" id="IPR007695">
    <property type="entry name" value="DNA_mismatch_repair_MutS-lik_N"/>
</dbReference>
<evidence type="ECO:0000256" key="6">
    <source>
        <dbReference type="ARBA" id="ARBA00022840"/>
    </source>
</evidence>
<dbReference type="GO" id="GO:0005634">
    <property type="term" value="C:nucleus"/>
    <property type="evidence" value="ECO:0007669"/>
    <property type="project" value="UniProtKB-SubCell"/>
</dbReference>
<dbReference type="Pfam" id="PF05192">
    <property type="entry name" value="MutS_III"/>
    <property type="match status" value="1"/>
</dbReference>
<dbReference type="OMA" id="INMHAAR"/>
<dbReference type="InterPro" id="IPR000432">
    <property type="entry name" value="DNA_mismatch_repair_MutS_C"/>
</dbReference>
<dbReference type="GO" id="GO:0006298">
    <property type="term" value="P:mismatch repair"/>
    <property type="evidence" value="ECO:0007669"/>
    <property type="project" value="InterPro"/>
</dbReference>
<evidence type="ECO:0000256" key="11">
    <source>
        <dbReference type="ARBA" id="ARBA00029792"/>
    </source>
</evidence>
<dbReference type="InterPro" id="IPR007696">
    <property type="entry name" value="DNA_mismatch_repair_MutS_core"/>
</dbReference>
<feature type="region of interest" description="Disordered" evidence="15">
    <location>
        <begin position="1"/>
        <end position="45"/>
    </location>
</feature>
<dbReference type="FunCoup" id="A0A1X2H170">
    <property type="interactions" value="691"/>
</dbReference>
<evidence type="ECO:0000256" key="10">
    <source>
        <dbReference type="ARBA" id="ARBA00025902"/>
    </source>
</evidence>
<evidence type="ECO:0000313" key="18">
    <source>
        <dbReference type="Proteomes" id="UP000242180"/>
    </source>
</evidence>
<evidence type="ECO:0000256" key="14">
    <source>
        <dbReference type="SAM" id="Coils"/>
    </source>
</evidence>
<dbReference type="Gene3D" id="3.30.420.110">
    <property type="entry name" value="MutS, connector domain"/>
    <property type="match status" value="1"/>
</dbReference>
<keyword evidence="18" id="KW-1185">Reference proteome</keyword>
<dbReference type="SUPFAM" id="SSF52540">
    <property type="entry name" value="P-loop containing nucleoside triphosphate hydrolases"/>
    <property type="match status" value="1"/>
</dbReference>
<organism evidence="17 18">
    <name type="scientific">Syncephalastrum racemosum</name>
    <name type="common">Filamentous fungus</name>
    <dbReference type="NCBI Taxonomy" id="13706"/>
    <lineage>
        <taxon>Eukaryota</taxon>
        <taxon>Fungi</taxon>
        <taxon>Fungi incertae sedis</taxon>
        <taxon>Mucoromycota</taxon>
        <taxon>Mucoromycotina</taxon>
        <taxon>Mucoromycetes</taxon>
        <taxon>Mucorales</taxon>
        <taxon>Syncephalastraceae</taxon>
        <taxon>Syncephalastrum</taxon>
    </lineage>
</organism>
<dbReference type="GO" id="GO:0005524">
    <property type="term" value="F:ATP binding"/>
    <property type="evidence" value="ECO:0007669"/>
    <property type="project" value="UniProtKB-KW"/>
</dbReference>
<dbReference type="Gene3D" id="1.10.1420.10">
    <property type="match status" value="2"/>
</dbReference>
<dbReference type="EMBL" id="MCGN01000011">
    <property type="protein sequence ID" value="ORY91177.1"/>
    <property type="molecule type" value="Genomic_DNA"/>
</dbReference>
<evidence type="ECO:0000256" key="12">
    <source>
        <dbReference type="ARBA" id="ARBA00073774"/>
    </source>
</evidence>
<keyword evidence="14" id="KW-0175">Coiled coil</keyword>
<feature type="compositionally biased region" description="Low complexity" evidence="15">
    <location>
        <begin position="31"/>
        <end position="42"/>
    </location>
</feature>
<dbReference type="PROSITE" id="PS00486">
    <property type="entry name" value="DNA_MISMATCH_REPAIR_2"/>
    <property type="match status" value="1"/>
</dbReference>
<evidence type="ECO:0000259" key="16">
    <source>
        <dbReference type="PROSITE" id="PS00486"/>
    </source>
</evidence>
<dbReference type="GO" id="GO:0140664">
    <property type="term" value="F:ATP-dependent DNA damage sensor activity"/>
    <property type="evidence" value="ECO:0007669"/>
    <property type="project" value="InterPro"/>
</dbReference>
<dbReference type="FunFam" id="1.10.1420.10:FF:000004">
    <property type="entry name" value="DNA mismatch repair protein Msh3"/>
    <property type="match status" value="1"/>
</dbReference>
<dbReference type="PANTHER" id="PTHR11361:SF122">
    <property type="entry name" value="DNA MISMATCH REPAIR PROTEIN MSH3"/>
    <property type="match status" value="1"/>
</dbReference>
<proteinExistence type="inferred from homology"/>
<sequence>MSKKKQQQLTLSSFFKPKTQQKDPEESLPQSAASTSREATASLPAINIEKYALGSNTDIDNAPDNETESDLKVKRHARFVERFGQLQEKREEKRRRILQEEEEERSLPSSMPTLKDIGPGNVKWSPLELQVLELKERYPGVLLCIETGYKYQFFGDDAKVASRILHIAHFISRNFYVASVPFHRIDVHVRRLVLAGYKVGVVRQSETAALKAAGENRSGPFQRQLDQLYTKGTFVDEMAATEDTASRSNYLMCIVEEKKGGGGPDERVQLGVVAVQTATGDIAYDSFEDGYMRSELETRILHIEPCEFLLPHSLSKATEKVIKQLSQPRSGAKNEKVRIERLPENDEFCTYYNASFARVSDFYAKPGSTENDALYASILNLPDTVIKALACTIDYLTQFGLEHVLHLTKYFTHFSARTHMLLNGNTLANLEIYRNSTNFTEQGSLFWILNRTMTRFGKRLLRKWVGRPLVDVRHLNERIDAIDELLRTENPKKAQVVSLLKHLPDLEKGLSRIHYGRSSPSEVVQVLDALLTISTTFLNTARQEALRFESALLNSLFDPLPTIHDDVVSFRDAIDTKVVLKPDCKIHLFQSEEKWPEIPRQKRNIAHVEEELEEHLRDMKKTTKLPVDYVNVAKDEYLLEIKNSLVPKVPSNWIKISGTKAVSRFHSPFIIQKLKEREQHRERLVLAAEEAYHEFLREISEKYETFRDVVLGLAQIDCLLSLAAVAQQANYVKPTFTDRIQLKIVGGRHPMVEQFVGGSYVANDTDFDADSCRTMVLTGPNMGGKSSYIRQVALIAIMGQIGSYVPAESAELGILDAVYTRMGAMDNMLAGESTFMVELHEASDIMKQATPRSLVILDELGRGTSTHDGMAIAYAVLKHFITQIKSITLFVTHYPFLAELADQYPESTVNSHMSFFEEDEGGESAQVVFLYKLVRGVATRSYGLNVARLAELPKQVLAIAQEKAMAMEKKVMERSEQRRTARAQEKLRKIMTDNNAMEQ</sequence>
<dbReference type="InterPro" id="IPR007860">
    <property type="entry name" value="DNA_mmatch_repair_MutS_con_dom"/>
</dbReference>
<dbReference type="OrthoDB" id="121051at2759"/>
<keyword evidence="9" id="KW-0539">Nucleus</keyword>
<evidence type="ECO:0000256" key="2">
    <source>
        <dbReference type="ARBA" id="ARBA00007094"/>
    </source>
</evidence>
<protein>
    <recommendedName>
        <fullName evidence="3 12">DNA mismatch repair protein MSH3</fullName>
    </recommendedName>
    <alternativeName>
        <fullName evidence="3 12">DNA mismatch repair protein MSH3</fullName>
    </alternativeName>
    <alternativeName>
        <fullName evidence="11">MutS protein homolog 3</fullName>
    </alternativeName>
</protein>
<evidence type="ECO:0000256" key="7">
    <source>
        <dbReference type="ARBA" id="ARBA00023125"/>
    </source>
</evidence>
<evidence type="ECO:0000256" key="13">
    <source>
        <dbReference type="RuleBase" id="RU003756"/>
    </source>
</evidence>
<dbReference type="FunFam" id="3.30.420.110:FF:000010">
    <property type="entry name" value="DNA mismatch repair protein"/>
    <property type="match status" value="1"/>
</dbReference>
<keyword evidence="6" id="KW-0067">ATP-binding</keyword>
<keyword evidence="7 13" id="KW-0238">DNA-binding</keyword>
<dbReference type="Pfam" id="PF00488">
    <property type="entry name" value="MutS_V"/>
    <property type="match status" value="1"/>
</dbReference>
<evidence type="ECO:0000256" key="8">
    <source>
        <dbReference type="ARBA" id="ARBA00023204"/>
    </source>
</evidence>
<dbReference type="STRING" id="13706.A0A1X2H170"/>
<dbReference type="SMART" id="SM00534">
    <property type="entry name" value="MUTSac"/>
    <property type="match status" value="1"/>
</dbReference>
<evidence type="ECO:0000256" key="3">
    <source>
        <dbReference type="ARBA" id="ARBA00022151"/>
    </source>
</evidence>
<dbReference type="GO" id="GO:0030983">
    <property type="term" value="F:mismatched DNA binding"/>
    <property type="evidence" value="ECO:0007669"/>
    <property type="project" value="InterPro"/>
</dbReference>
<dbReference type="SUPFAM" id="SSF48334">
    <property type="entry name" value="DNA repair protein MutS, domain III"/>
    <property type="match status" value="1"/>
</dbReference>
<dbReference type="InterPro" id="IPR007861">
    <property type="entry name" value="DNA_mismatch_repair_MutS_clamp"/>
</dbReference>
<dbReference type="SMART" id="SM00533">
    <property type="entry name" value="MUTSd"/>
    <property type="match status" value="1"/>
</dbReference>
<evidence type="ECO:0000256" key="15">
    <source>
        <dbReference type="SAM" id="MobiDB-lite"/>
    </source>
</evidence>